<dbReference type="PANTHER" id="PTHR12968:SF4">
    <property type="entry name" value="TECTONIC-LIKE COMPLEX MEMBER MKS1"/>
    <property type="match status" value="1"/>
</dbReference>
<feature type="non-terminal residue" evidence="7">
    <location>
        <position position="1"/>
    </location>
</feature>
<dbReference type="InterPro" id="IPR010796">
    <property type="entry name" value="C2_B9-type_dom"/>
</dbReference>
<proteinExistence type="predicted"/>
<evidence type="ECO:0000256" key="2">
    <source>
        <dbReference type="ARBA" id="ARBA00022490"/>
    </source>
</evidence>
<organism evidence="7 8">
    <name type="scientific">Penaeus vannamei</name>
    <name type="common">Whiteleg shrimp</name>
    <name type="synonym">Litopenaeus vannamei</name>
    <dbReference type="NCBI Taxonomy" id="6689"/>
    <lineage>
        <taxon>Eukaryota</taxon>
        <taxon>Metazoa</taxon>
        <taxon>Ecdysozoa</taxon>
        <taxon>Arthropoda</taxon>
        <taxon>Crustacea</taxon>
        <taxon>Multicrustacea</taxon>
        <taxon>Malacostraca</taxon>
        <taxon>Eumalacostraca</taxon>
        <taxon>Eucarida</taxon>
        <taxon>Decapoda</taxon>
        <taxon>Dendrobranchiata</taxon>
        <taxon>Penaeoidea</taxon>
        <taxon>Penaeidae</taxon>
        <taxon>Penaeus</taxon>
    </lineage>
</organism>
<evidence type="ECO:0000256" key="1">
    <source>
        <dbReference type="ARBA" id="ARBA00004120"/>
    </source>
</evidence>
<feature type="region of interest" description="Disordered" evidence="6">
    <location>
        <begin position="1"/>
        <end position="23"/>
    </location>
</feature>
<dbReference type="OrthoDB" id="10263520at2759"/>
<dbReference type="Pfam" id="PF07162">
    <property type="entry name" value="B9-C2"/>
    <property type="match status" value="1"/>
</dbReference>
<evidence type="ECO:0000313" key="7">
    <source>
        <dbReference type="EMBL" id="ROT79148.1"/>
    </source>
</evidence>
<dbReference type="PROSITE" id="PS51381">
    <property type="entry name" value="C2_B9"/>
    <property type="match status" value="1"/>
</dbReference>
<keyword evidence="8" id="KW-1185">Reference proteome</keyword>
<evidence type="ECO:0000313" key="8">
    <source>
        <dbReference type="Proteomes" id="UP000283509"/>
    </source>
</evidence>
<dbReference type="Proteomes" id="UP000283509">
    <property type="component" value="Unassembled WGS sequence"/>
</dbReference>
<dbReference type="STRING" id="6689.A0A3R7MCQ5"/>
<evidence type="ECO:0000256" key="5">
    <source>
        <dbReference type="ARBA" id="ARBA00023273"/>
    </source>
</evidence>
<reference evidence="7 8" key="2">
    <citation type="submission" date="2019-01" db="EMBL/GenBank/DDBJ databases">
        <title>The decoding of complex shrimp genome reveals the adaptation for benthos swimmer, frequently molting mechanism and breeding impact on genome.</title>
        <authorList>
            <person name="Sun Y."/>
            <person name="Gao Y."/>
            <person name="Yu Y."/>
        </authorList>
    </citation>
    <scope>NUCLEOTIDE SEQUENCE [LARGE SCALE GENOMIC DNA]</scope>
    <source>
        <tissue evidence="7">Muscle</tissue>
    </source>
</reference>
<protein>
    <submittedName>
        <fullName evidence="7">Putative Meckel syndrome type 1 protein isoform 2</fullName>
    </submittedName>
</protein>
<dbReference type="PANTHER" id="PTHR12968">
    <property type="entry name" value="B9 DOMAIN-CONTAINING"/>
    <property type="match status" value="1"/>
</dbReference>
<keyword evidence="4" id="KW-0206">Cytoskeleton</keyword>
<dbReference type="GO" id="GO:0036038">
    <property type="term" value="C:MKS complex"/>
    <property type="evidence" value="ECO:0007669"/>
    <property type="project" value="TreeGrafter"/>
</dbReference>
<comment type="caution">
    <text evidence="7">The sequence shown here is derived from an EMBL/GenBank/DDBJ whole genome shotgun (WGS) entry which is preliminary data.</text>
</comment>
<dbReference type="AlphaFoldDB" id="A0A3R7MCQ5"/>
<evidence type="ECO:0000256" key="3">
    <source>
        <dbReference type="ARBA" id="ARBA00022794"/>
    </source>
</evidence>
<evidence type="ECO:0000256" key="6">
    <source>
        <dbReference type="SAM" id="MobiDB-lite"/>
    </source>
</evidence>
<keyword evidence="5" id="KW-0966">Cell projection</keyword>
<dbReference type="GO" id="GO:0060271">
    <property type="term" value="P:cilium assembly"/>
    <property type="evidence" value="ECO:0007669"/>
    <property type="project" value="TreeGrafter"/>
</dbReference>
<feature type="compositionally biased region" description="Basic and acidic residues" evidence="6">
    <location>
        <begin position="10"/>
        <end position="22"/>
    </location>
</feature>
<comment type="subcellular location">
    <subcellularLocation>
        <location evidence="1">Cytoplasm</location>
        <location evidence="1">Cytoskeleton</location>
        <location evidence="1">Cilium basal body</location>
    </subcellularLocation>
</comment>
<name>A0A3R7MCQ5_PENVA</name>
<gene>
    <name evidence="7" type="ORF">C7M84_002166</name>
</gene>
<keyword evidence="2" id="KW-0963">Cytoplasm</keyword>
<accession>A0A3R7MCQ5</accession>
<evidence type="ECO:0000256" key="4">
    <source>
        <dbReference type="ARBA" id="ARBA00023212"/>
    </source>
</evidence>
<keyword evidence="3" id="KW-0970">Cilium biogenesis/degradation</keyword>
<dbReference type="EMBL" id="QCYY01001287">
    <property type="protein sequence ID" value="ROT79148.1"/>
    <property type="molecule type" value="Genomic_DNA"/>
</dbReference>
<reference evidence="7 8" key="1">
    <citation type="submission" date="2018-04" db="EMBL/GenBank/DDBJ databases">
        <authorList>
            <person name="Zhang X."/>
            <person name="Yuan J."/>
            <person name="Li F."/>
            <person name="Xiang J."/>
        </authorList>
    </citation>
    <scope>NUCLEOTIDE SEQUENCE [LARGE SCALE GENOMIC DNA]</scope>
    <source>
        <tissue evidence="7">Muscle</tissue>
    </source>
</reference>
<sequence>NASQSAALVDGRKGGEKNDPEVTKSQQQHFYIMADLAPPEFLGETRAHEVILCTLRYNPHGQLTVSPDFTKLNTKPFRLESFGSDNALYEYTVENVSLPQPLEEKQKENELLQQISRQRMEEMQQIVGLDWNMQQLGEGEIRLVVTGEICRAQHFTDVSSLYLHYVLHLPPGWRHNSGTDCEGFTPTCVVGHLEDIPTVHYSTPFTVDVTRTKGGKGWPQMLLAVFSVDWWGRERDEGYASFVLPTPGDVSCNNNKRDGGLHQVGTWRPAQSSPIATMRRFFLGGCQLMADSSYLAVDYCSGNHGIQLCLGMLPVGSYQPVQC</sequence>